<protein>
    <recommendedName>
        <fullName evidence="7">Reverse transcriptase RNase H-like domain-containing protein</fullName>
    </recommendedName>
</protein>
<dbReference type="CDD" id="cd09274">
    <property type="entry name" value="RNase_HI_RT_Ty3"/>
    <property type="match status" value="1"/>
</dbReference>
<dbReference type="AlphaFoldDB" id="A0AAW1AZY5"/>
<gene>
    <name evidence="8" type="ORF">NXF25_018916</name>
</gene>
<evidence type="ECO:0000256" key="5">
    <source>
        <dbReference type="ARBA" id="ARBA00022801"/>
    </source>
</evidence>
<evidence type="ECO:0000259" key="7">
    <source>
        <dbReference type="Pfam" id="PF17917"/>
    </source>
</evidence>
<accession>A0AAW1AZY5</accession>
<evidence type="ECO:0000313" key="8">
    <source>
        <dbReference type="EMBL" id="KAK9395555.1"/>
    </source>
</evidence>
<dbReference type="PANTHER" id="PTHR34072:SF42">
    <property type="entry name" value="INTEGRASE CATALYTIC DOMAIN-CONTAINING PROTEIN"/>
    <property type="match status" value="1"/>
</dbReference>
<evidence type="ECO:0000256" key="1">
    <source>
        <dbReference type="ARBA" id="ARBA00022679"/>
    </source>
</evidence>
<evidence type="ECO:0000256" key="3">
    <source>
        <dbReference type="ARBA" id="ARBA00022722"/>
    </source>
</evidence>
<dbReference type="FunFam" id="3.10.20.370:FF:000001">
    <property type="entry name" value="Retrovirus-related Pol polyprotein from transposon 17.6-like protein"/>
    <property type="match status" value="1"/>
</dbReference>
<dbReference type="GO" id="GO:0016787">
    <property type="term" value="F:hydrolase activity"/>
    <property type="evidence" value="ECO:0007669"/>
    <property type="project" value="UniProtKB-KW"/>
</dbReference>
<dbReference type="GO" id="GO:0003964">
    <property type="term" value="F:RNA-directed DNA polymerase activity"/>
    <property type="evidence" value="ECO:0007669"/>
    <property type="project" value="UniProtKB-KW"/>
</dbReference>
<dbReference type="SUPFAM" id="SSF56672">
    <property type="entry name" value="DNA/RNA polymerases"/>
    <property type="match status" value="1"/>
</dbReference>
<dbReference type="GO" id="GO:0004519">
    <property type="term" value="F:endonuclease activity"/>
    <property type="evidence" value="ECO:0007669"/>
    <property type="project" value="UniProtKB-KW"/>
</dbReference>
<sequence length="264" mass="29964">TNQKKCCEAATGTSAGLVRRVSGSVREVKGFIAKEPLLLHPDPEQQFIVQADASDVALGAVLLQRNPTGTLQPCAYTSRKVTDTERAWAVWEKEAFAVKWALSTWRHLLEGAKHEVEVWTDHKNLQALQTPRRLSPKHVRWAQYFRRFRFRLKYVPGGRNFLADALSRLPQYESKREEVVQVILPPYTQGIAKAVSRPITMDLEQELRTALPQDPWFQEHQRLLTQRGGGGWHGMGLNCISLKYCMRVFSSAAMILNKQAISVS</sequence>
<dbReference type="PANTHER" id="PTHR34072">
    <property type="entry name" value="ENZYMATIC POLYPROTEIN-RELATED"/>
    <property type="match status" value="1"/>
</dbReference>
<keyword evidence="9" id="KW-1185">Reference proteome</keyword>
<proteinExistence type="predicted"/>
<feature type="non-terminal residue" evidence="8">
    <location>
        <position position="1"/>
    </location>
</feature>
<evidence type="ECO:0000256" key="6">
    <source>
        <dbReference type="ARBA" id="ARBA00022918"/>
    </source>
</evidence>
<dbReference type="InterPro" id="IPR043502">
    <property type="entry name" value="DNA/RNA_pol_sf"/>
</dbReference>
<evidence type="ECO:0000256" key="4">
    <source>
        <dbReference type="ARBA" id="ARBA00022759"/>
    </source>
</evidence>
<dbReference type="Proteomes" id="UP001474421">
    <property type="component" value="Unassembled WGS sequence"/>
</dbReference>
<keyword evidence="4" id="KW-0255">Endonuclease</keyword>
<feature type="domain" description="Reverse transcriptase RNase H-like" evidence="7">
    <location>
        <begin position="42"/>
        <end position="148"/>
    </location>
</feature>
<evidence type="ECO:0000256" key="2">
    <source>
        <dbReference type="ARBA" id="ARBA00022695"/>
    </source>
</evidence>
<keyword evidence="5" id="KW-0378">Hydrolase</keyword>
<keyword evidence="3" id="KW-0540">Nuclease</keyword>
<dbReference type="Gene3D" id="3.10.20.370">
    <property type="match status" value="1"/>
</dbReference>
<dbReference type="InterPro" id="IPR041373">
    <property type="entry name" value="RT_RNaseH"/>
</dbReference>
<evidence type="ECO:0000313" key="9">
    <source>
        <dbReference type="Proteomes" id="UP001474421"/>
    </source>
</evidence>
<keyword evidence="2" id="KW-0548">Nucleotidyltransferase</keyword>
<comment type="caution">
    <text evidence="8">The sequence shown here is derived from an EMBL/GenBank/DDBJ whole genome shotgun (WGS) entry which is preliminary data.</text>
</comment>
<name>A0AAW1AZY5_CROAD</name>
<organism evidence="8 9">
    <name type="scientific">Crotalus adamanteus</name>
    <name type="common">Eastern diamondback rattlesnake</name>
    <dbReference type="NCBI Taxonomy" id="8729"/>
    <lineage>
        <taxon>Eukaryota</taxon>
        <taxon>Metazoa</taxon>
        <taxon>Chordata</taxon>
        <taxon>Craniata</taxon>
        <taxon>Vertebrata</taxon>
        <taxon>Euteleostomi</taxon>
        <taxon>Lepidosauria</taxon>
        <taxon>Squamata</taxon>
        <taxon>Bifurcata</taxon>
        <taxon>Unidentata</taxon>
        <taxon>Episquamata</taxon>
        <taxon>Toxicofera</taxon>
        <taxon>Serpentes</taxon>
        <taxon>Colubroidea</taxon>
        <taxon>Viperidae</taxon>
        <taxon>Crotalinae</taxon>
        <taxon>Crotalus</taxon>
    </lineage>
</organism>
<dbReference type="Pfam" id="PF17917">
    <property type="entry name" value="RT_RNaseH"/>
    <property type="match status" value="1"/>
</dbReference>
<dbReference type="EMBL" id="JAOTOJ010000009">
    <property type="protein sequence ID" value="KAK9395555.1"/>
    <property type="molecule type" value="Genomic_DNA"/>
</dbReference>
<keyword evidence="6" id="KW-0695">RNA-directed DNA polymerase</keyword>
<reference evidence="8 9" key="1">
    <citation type="journal article" date="2024" name="Proc. Natl. Acad. Sci. U.S.A.">
        <title>The genetic regulatory architecture and epigenomic basis for age-related changes in rattlesnake venom.</title>
        <authorList>
            <person name="Hogan M.P."/>
            <person name="Holding M.L."/>
            <person name="Nystrom G.S."/>
            <person name="Colston T.J."/>
            <person name="Bartlett D.A."/>
            <person name="Mason A.J."/>
            <person name="Ellsworth S.A."/>
            <person name="Rautsaw R.M."/>
            <person name="Lawrence K.C."/>
            <person name="Strickland J.L."/>
            <person name="He B."/>
            <person name="Fraser P."/>
            <person name="Margres M.J."/>
            <person name="Gilbert D.M."/>
            <person name="Gibbs H.L."/>
            <person name="Parkinson C.L."/>
            <person name="Rokyta D.R."/>
        </authorList>
    </citation>
    <scope>NUCLEOTIDE SEQUENCE [LARGE SCALE GENOMIC DNA]</scope>
    <source>
        <strain evidence="8">DRR0105</strain>
    </source>
</reference>
<keyword evidence="1" id="KW-0808">Transferase</keyword>